<name>A0AAN9TBD3_9HEMI</name>
<dbReference type="Proteomes" id="UP001367676">
    <property type="component" value="Unassembled WGS sequence"/>
</dbReference>
<keyword evidence="3" id="KW-1185">Reference proteome</keyword>
<evidence type="ECO:0000256" key="1">
    <source>
        <dbReference type="SAM" id="Phobius"/>
    </source>
</evidence>
<accession>A0AAN9TBD3</accession>
<comment type="caution">
    <text evidence="2">The sequence shown here is derived from an EMBL/GenBank/DDBJ whole genome shotgun (WGS) entry which is preliminary data.</text>
</comment>
<gene>
    <name evidence="2" type="ORF">V9T40_000625</name>
</gene>
<feature type="transmembrane region" description="Helical" evidence="1">
    <location>
        <begin position="6"/>
        <end position="23"/>
    </location>
</feature>
<keyword evidence="1" id="KW-0472">Membrane</keyword>
<reference evidence="2 3" key="1">
    <citation type="submission" date="2024-03" db="EMBL/GenBank/DDBJ databases">
        <title>Adaptation during the transition from Ophiocordyceps entomopathogen to insect associate is accompanied by gene loss and intensified selection.</title>
        <authorList>
            <person name="Ward C.M."/>
            <person name="Onetto C.A."/>
            <person name="Borneman A.R."/>
        </authorList>
    </citation>
    <scope>NUCLEOTIDE SEQUENCE [LARGE SCALE GENOMIC DNA]</scope>
    <source>
        <strain evidence="2">AWRI1</strain>
        <tissue evidence="2">Single Adult Female</tissue>
    </source>
</reference>
<dbReference type="EMBL" id="JBBCAQ010000034">
    <property type="protein sequence ID" value="KAK7579996.1"/>
    <property type="molecule type" value="Genomic_DNA"/>
</dbReference>
<sequence>MLLYASFGSSWFSVSVFMIILLLDRYWPLVFSAAAIIPADSALKNDEVVGSILDSTKVALSGVRNDDSLVDGSDLEESNVSSNRRLKRQRNSYSTAGQYNYDYENGFLTYFDRDAYYDADFYFDYDTYLADRFTYYY</sequence>
<organism evidence="2 3">
    <name type="scientific">Parthenolecanium corni</name>
    <dbReference type="NCBI Taxonomy" id="536013"/>
    <lineage>
        <taxon>Eukaryota</taxon>
        <taxon>Metazoa</taxon>
        <taxon>Ecdysozoa</taxon>
        <taxon>Arthropoda</taxon>
        <taxon>Hexapoda</taxon>
        <taxon>Insecta</taxon>
        <taxon>Pterygota</taxon>
        <taxon>Neoptera</taxon>
        <taxon>Paraneoptera</taxon>
        <taxon>Hemiptera</taxon>
        <taxon>Sternorrhyncha</taxon>
        <taxon>Coccoidea</taxon>
        <taxon>Coccidae</taxon>
        <taxon>Parthenolecanium</taxon>
    </lineage>
</organism>
<keyword evidence="1" id="KW-0812">Transmembrane</keyword>
<keyword evidence="1" id="KW-1133">Transmembrane helix</keyword>
<dbReference type="AlphaFoldDB" id="A0AAN9TBD3"/>
<evidence type="ECO:0000313" key="3">
    <source>
        <dbReference type="Proteomes" id="UP001367676"/>
    </source>
</evidence>
<evidence type="ECO:0000313" key="2">
    <source>
        <dbReference type="EMBL" id="KAK7579996.1"/>
    </source>
</evidence>
<protein>
    <submittedName>
        <fullName evidence="2">Uncharacterized protein</fullName>
    </submittedName>
</protein>
<proteinExistence type="predicted"/>